<dbReference type="InterPro" id="IPR004481">
    <property type="entry name" value="K/Na/Ca-exchanger"/>
</dbReference>
<evidence type="ECO:0000256" key="2">
    <source>
        <dbReference type="ARBA" id="ARBA00022692"/>
    </source>
</evidence>
<proteinExistence type="predicted"/>
<reference evidence="7 8" key="1">
    <citation type="journal article" date="2021" name="Int. J. Syst. Evol. Microbiol.">
        <title>Reticulibacter mediterranei gen. nov., sp. nov., within the new family Reticulibacteraceae fam. nov., and Ktedonospora formicarum gen. nov., sp. nov., Ktedonobacter robiniae sp. nov., Dictyobacter formicarum sp. nov. and Dictyobacter arantiisoli sp. nov., belonging to the class Ktedonobacteria.</title>
        <authorList>
            <person name="Yabe S."/>
            <person name="Zheng Y."/>
            <person name="Wang C.M."/>
            <person name="Sakai Y."/>
            <person name="Abe K."/>
            <person name="Yokota A."/>
            <person name="Donadio S."/>
            <person name="Cavaletti L."/>
            <person name="Monciardini P."/>
        </authorList>
    </citation>
    <scope>NUCLEOTIDE SEQUENCE [LARGE SCALE GENOMIC DNA]</scope>
    <source>
        <strain evidence="7 8">SOSP1-30</strain>
    </source>
</reference>
<keyword evidence="2 5" id="KW-0812">Transmembrane</keyword>
<dbReference type="InterPro" id="IPR004837">
    <property type="entry name" value="NaCa_Exmemb"/>
</dbReference>
<feature type="transmembrane region" description="Helical" evidence="5">
    <location>
        <begin position="33"/>
        <end position="50"/>
    </location>
</feature>
<protein>
    <submittedName>
        <fullName evidence="7">Sodium:calcium antiporter</fullName>
    </submittedName>
</protein>
<keyword evidence="8" id="KW-1185">Reference proteome</keyword>
<comment type="subcellular location">
    <subcellularLocation>
        <location evidence="1">Membrane</location>
        <topology evidence="1">Multi-pass membrane protein</topology>
    </subcellularLocation>
</comment>
<gene>
    <name evidence="7" type="primary">yrbG</name>
    <name evidence="7" type="ORF">KSB_59090</name>
</gene>
<evidence type="ECO:0000256" key="3">
    <source>
        <dbReference type="ARBA" id="ARBA00022989"/>
    </source>
</evidence>
<feature type="transmembrane region" description="Helical" evidence="5">
    <location>
        <begin position="240"/>
        <end position="261"/>
    </location>
</feature>
<feature type="transmembrane region" description="Helical" evidence="5">
    <location>
        <begin position="299"/>
        <end position="318"/>
    </location>
</feature>
<dbReference type="Gene3D" id="1.20.1420.30">
    <property type="entry name" value="NCX, central ion-binding region"/>
    <property type="match status" value="1"/>
</dbReference>
<evidence type="ECO:0000313" key="8">
    <source>
        <dbReference type="Proteomes" id="UP000654345"/>
    </source>
</evidence>
<dbReference type="Proteomes" id="UP000654345">
    <property type="component" value="Unassembled WGS sequence"/>
</dbReference>
<feature type="transmembrane region" description="Helical" evidence="5">
    <location>
        <begin position="81"/>
        <end position="98"/>
    </location>
</feature>
<name>A0ABQ3UX45_9CHLR</name>
<feature type="domain" description="Sodium/calcium exchanger membrane region" evidence="6">
    <location>
        <begin position="177"/>
        <end position="316"/>
    </location>
</feature>
<dbReference type="PANTHER" id="PTHR10846">
    <property type="entry name" value="SODIUM/POTASSIUM/CALCIUM EXCHANGER"/>
    <property type="match status" value="1"/>
</dbReference>
<dbReference type="PANTHER" id="PTHR10846:SF8">
    <property type="entry name" value="INNER MEMBRANE PROTEIN YRBG"/>
    <property type="match status" value="1"/>
</dbReference>
<feature type="domain" description="Sodium/calcium exchanger membrane region" evidence="6">
    <location>
        <begin position="7"/>
        <end position="144"/>
    </location>
</feature>
<feature type="transmembrane region" description="Helical" evidence="5">
    <location>
        <begin position="127"/>
        <end position="146"/>
    </location>
</feature>
<keyword evidence="4 5" id="KW-0472">Membrane</keyword>
<evidence type="ECO:0000259" key="6">
    <source>
        <dbReference type="Pfam" id="PF01699"/>
    </source>
</evidence>
<dbReference type="EMBL" id="BNJG01000002">
    <property type="protein sequence ID" value="GHO57434.1"/>
    <property type="molecule type" value="Genomic_DNA"/>
</dbReference>
<feature type="transmembrane region" description="Helical" evidence="5">
    <location>
        <begin position="210"/>
        <end position="233"/>
    </location>
</feature>
<keyword evidence="3 5" id="KW-1133">Transmembrane helix</keyword>
<feature type="transmembrane region" description="Helical" evidence="5">
    <location>
        <begin position="105"/>
        <end position="121"/>
    </location>
</feature>
<feature type="transmembrane region" description="Helical" evidence="5">
    <location>
        <begin position="177"/>
        <end position="198"/>
    </location>
</feature>
<evidence type="ECO:0000313" key="7">
    <source>
        <dbReference type="EMBL" id="GHO57434.1"/>
    </source>
</evidence>
<dbReference type="RefSeq" id="WP_201373843.1">
    <property type="nucleotide sequence ID" value="NZ_BNJG01000002.1"/>
</dbReference>
<feature type="transmembrane region" description="Helical" evidence="5">
    <location>
        <begin position="273"/>
        <end position="292"/>
    </location>
</feature>
<organism evidence="7 8">
    <name type="scientific">Ktedonobacter robiniae</name>
    <dbReference type="NCBI Taxonomy" id="2778365"/>
    <lineage>
        <taxon>Bacteria</taxon>
        <taxon>Bacillati</taxon>
        <taxon>Chloroflexota</taxon>
        <taxon>Ktedonobacteria</taxon>
        <taxon>Ktedonobacterales</taxon>
        <taxon>Ktedonobacteraceae</taxon>
        <taxon>Ktedonobacter</taxon>
    </lineage>
</organism>
<dbReference type="InterPro" id="IPR044880">
    <property type="entry name" value="NCX_ion-bd_dom_sf"/>
</dbReference>
<dbReference type="Pfam" id="PF01699">
    <property type="entry name" value="Na_Ca_ex"/>
    <property type="match status" value="2"/>
</dbReference>
<accession>A0ABQ3UX45</accession>
<sequence length="324" mass="34245">MLTGVLALLLLGIGTLALMKGADWFMDGVGDVARLAGISLFVVGIILAGLEPEEMLTAAIASGQGNASLALGNILGNNFTMITIALGLSAILFPIVLGRELRRQAVIATLISLLPIGLLFLGTISRLAGLLLLVVFVGYTWLLLRVDRQAIERFQKREDDDDDDNQQVPRQKLWRPLGLVGGGLLGMALGGPAIVWGAEALTQVVGLSQHVIGATLVSLATASEMIALGITAARKRQAEVLVGGVLGSFAYNLLVTLGLAALVRPLPVDLHQLMISLPAMILAHLLLLSFIWRGRLGRLTGAFLLVLYAGFILVMVLTGHQVSS</sequence>
<evidence type="ECO:0000256" key="4">
    <source>
        <dbReference type="ARBA" id="ARBA00023136"/>
    </source>
</evidence>
<evidence type="ECO:0000256" key="5">
    <source>
        <dbReference type="SAM" id="Phobius"/>
    </source>
</evidence>
<comment type="caution">
    <text evidence="7">The sequence shown here is derived from an EMBL/GenBank/DDBJ whole genome shotgun (WGS) entry which is preliminary data.</text>
</comment>
<evidence type="ECO:0000256" key="1">
    <source>
        <dbReference type="ARBA" id="ARBA00004141"/>
    </source>
</evidence>